<name>A0ABU1Y835_9FLAO</name>
<protein>
    <recommendedName>
        <fullName evidence="3">Glutamate dehydrogenase</fullName>
    </recommendedName>
</protein>
<evidence type="ECO:0000313" key="2">
    <source>
        <dbReference type="Proteomes" id="UP001269081"/>
    </source>
</evidence>
<sequence>MEHVFYIFANDLKAPKLMFKQIALVFFTIFGITTVSHAQLNLAHEIGVIFGPVIFQSDYGERNNFDTNIGNNGFGVGIVHFLNFSSNANRDYYFNEHFKLRSELSFNKINLQHFGQWVERDPGAIDTQQLRAMSGKTTLLNVGTQVEFFPFIKIHDFENTIGSFNPYISLGIMASFYNTEASSSMGQLGDPAITYPKYLMPSDGRQYGFSSESGAAISGIIGAGVHYKLNEMNDLMFEIRYQGFTSDWIDGLNPNKNIYKENKSNDSQVWFNFGYVYYLEF</sequence>
<reference evidence="1 2" key="1">
    <citation type="submission" date="2023-07" db="EMBL/GenBank/DDBJ databases">
        <title>Sorghum-associated microbial communities from plants grown in Nebraska, USA.</title>
        <authorList>
            <person name="Schachtman D."/>
        </authorList>
    </citation>
    <scope>NUCLEOTIDE SEQUENCE [LARGE SCALE GENOMIC DNA]</scope>
    <source>
        <strain evidence="1 2">4129</strain>
    </source>
</reference>
<dbReference type="NCBIfam" id="NF047659">
    <property type="entry name" value="THC0290_0291_fam"/>
    <property type="match status" value="1"/>
</dbReference>
<accession>A0ABU1Y835</accession>
<gene>
    <name evidence="1" type="ORF">J2W48_001579</name>
</gene>
<evidence type="ECO:0000313" key="1">
    <source>
        <dbReference type="EMBL" id="MDR7209641.1"/>
    </source>
</evidence>
<keyword evidence="2" id="KW-1185">Reference proteome</keyword>
<proteinExistence type="predicted"/>
<organism evidence="1 2">
    <name type="scientific">Flavobacterium piscis</name>
    <dbReference type="NCBI Taxonomy" id="1114874"/>
    <lineage>
        <taxon>Bacteria</taxon>
        <taxon>Pseudomonadati</taxon>
        <taxon>Bacteroidota</taxon>
        <taxon>Flavobacteriia</taxon>
        <taxon>Flavobacteriales</taxon>
        <taxon>Flavobacteriaceae</taxon>
        <taxon>Flavobacterium</taxon>
    </lineage>
</organism>
<dbReference type="Gene3D" id="2.40.160.20">
    <property type="match status" value="1"/>
</dbReference>
<dbReference type="EMBL" id="JAVDWQ010000004">
    <property type="protein sequence ID" value="MDR7209641.1"/>
    <property type="molecule type" value="Genomic_DNA"/>
</dbReference>
<dbReference type="Proteomes" id="UP001269081">
    <property type="component" value="Unassembled WGS sequence"/>
</dbReference>
<comment type="caution">
    <text evidence="1">The sequence shown here is derived from an EMBL/GenBank/DDBJ whole genome shotgun (WGS) entry which is preliminary data.</text>
</comment>
<evidence type="ECO:0008006" key="3">
    <source>
        <dbReference type="Google" id="ProtNLM"/>
    </source>
</evidence>